<evidence type="ECO:0000256" key="2">
    <source>
        <dbReference type="ARBA" id="ARBA00023002"/>
    </source>
</evidence>
<keyword evidence="4" id="KW-1185">Reference proteome</keyword>
<proteinExistence type="inferred from homology"/>
<evidence type="ECO:0000256" key="1">
    <source>
        <dbReference type="ARBA" id="ARBA00006484"/>
    </source>
</evidence>
<comment type="caution">
    <text evidence="3">The sequence shown here is derived from an EMBL/GenBank/DDBJ whole genome shotgun (WGS) entry which is preliminary data.</text>
</comment>
<dbReference type="EMBL" id="JAGILA010000003">
    <property type="protein sequence ID" value="MBP2236111.1"/>
    <property type="molecule type" value="Genomic_DNA"/>
</dbReference>
<name>A0ABS4R166_9HYPH</name>
<keyword evidence="2 3" id="KW-0560">Oxidoreductase</keyword>
<dbReference type="InterPro" id="IPR036291">
    <property type="entry name" value="NAD(P)-bd_dom_sf"/>
</dbReference>
<protein>
    <submittedName>
        <fullName evidence="3">3-oxoacyl-[acyl-carrier protein] reductase</fullName>
        <ecNumber evidence="3">1.1.1.100</ecNumber>
    </submittedName>
</protein>
<dbReference type="SUPFAM" id="SSF51735">
    <property type="entry name" value="NAD(P)-binding Rossmann-fold domains"/>
    <property type="match status" value="1"/>
</dbReference>
<dbReference type="RefSeq" id="WP_209602315.1">
    <property type="nucleotide sequence ID" value="NZ_JAGILA010000003.1"/>
</dbReference>
<evidence type="ECO:0000313" key="3">
    <source>
        <dbReference type="EMBL" id="MBP2236111.1"/>
    </source>
</evidence>
<sequence>MGKVAIVTGSATGMGAACAIDLAARGWNVTINYSRSKTEAYETYTEVRAQGVEAIVVQADVGQDADCRQMAAETLSKWGRIDGLINNAATTKFQKAGDLEDVTPEDFDRIFRVNATGAFLMSRAVFPAMRRRWEESKERGAIVNVSSNATLTGNGSSLPYVLSKGALETLTLMLARWLSPAVRVNAICPGFIQTRWMLNGIGEFEYNRMKEDKEQRTPLRQAGTPEQMSEAALFFLTEASNITGQIVAVDAGSHLGLLPKPCSQS</sequence>
<dbReference type="PRINTS" id="PR00080">
    <property type="entry name" value="SDRFAMILY"/>
</dbReference>
<dbReference type="EC" id="1.1.1.100" evidence="3"/>
<dbReference type="PANTHER" id="PTHR43639">
    <property type="entry name" value="OXIDOREDUCTASE, SHORT-CHAIN DEHYDROGENASE/REDUCTASE FAMILY (AFU_ORTHOLOGUE AFUA_5G02870)"/>
    <property type="match status" value="1"/>
</dbReference>
<dbReference type="PRINTS" id="PR00081">
    <property type="entry name" value="GDHRDH"/>
</dbReference>
<dbReference type="PROSITE" id="PS51257">
    <property type="entry name" value="PROKAR_LIPOPROTEIN"/>
    <property type="match status" value="1"/>
</dbReference>
<dbReference type="Proteomes" id="UP000730739">
    <property type="component" value="Unassembled WGS sequence"/>
</dbReference>
<gene>
    <name evidence="3" type="ORF">J2Z31_002625</name>
</gene>
<dbReference type="Gene3D" id="3.40.50.720">
    <property type="entry name" value="NAD(P)-binding Rossmann-like Domain"/>
    <property type="match status" value="1"/>
</dbReference>
<dbReference type="InterPro" id="IPR002347">
    <property type="entry name" value="SDR_fam"/>
</dbReference>
<dbReference type="CDD" id="cd05233">
    <property type="entry name" value="SDR_c"/>
    <property type="match status" value="1"/>
</dbReference>
<evidence type="ECO:0000313" key="4">
    <source>
        <dbReference type="Proteomes" id="UP000730739"/>
    </source>
</evidence>
<reference evidence="3 4" key="1">
    <citation type="submission" date="2021-03" db="EMBL/GenBank/DDBJ databases">
        <title>Genomic Encyclopedia of Type Strains, Phase IV (KMG-IV): sequencing the most valuable type-strain genomes for metagenomic binning, comparative biology and taxonomic classification.</title>
        <authorList>
            <person name="Goeker M."/>
        </authorList>
    </citation>
    <scope>NUCLEOTIDE SEQUENCE [LARGE SCALE GENOMIC DNA]</scope>
    <source>
        <strain evidence="3 4">DSM 13372</strain>
    </source>
</reference>
<comment type="similarity">
    <text evidence="1">Belongs to the short-chain dehydrogenases/reductases (SDR) family.</text>
</comment>
<dbReference type="PANTHER" id="PTHR43639:SF1">
    <property type="entry name" value="SHORT-CHAIN DEHYDROGENASE_REDUCTASE FAMILY PROTEIN"/>
    <property type="match status" value="1"/>
</dbReference>
<dbReference type="Pfam" id="PF13561">
    <property type="entry name" value="adh_short_C2"/>
    <property type="match status" value="1"/>
</dbReference>
<organism evidence="3 4">
    <name type="scientific">Sinorhizobium kostiense</name>
    <dbReference type="NCBI Taxonomy" id="76747"/>
    <lineage>
        <taxon>Bacteria</taxon>
        <taxon>Pseudomonadati</taxon>
        <taxon>Pseudomonadota</taxon>
        <taxon>Alphaproteobacteria</taxon>
        <taxon>Hyphomicrobiales</taxon>
        <taxon>Rhizobiaceae</taxon>
        <taxon>Sinorhizobium/Ensifer group</taxon>
        <taxon>Sinorhizobium</taxon>
    </lineage>
</organism>
<accession>A0ABS4R166</accession>
<dbReference type="GO" id="GO:0004316">
    <property type="term" value="F:3-oxoacyl-[acyl-carrier-protein] reductase (NADPH) activity"/>
    <property type="evidence" value="ECO:0007669"/>
    <property type="project" value="UniProtKB-EC"/>
</dbReference>